<dbReference type="Proteomes" id="UP000000768">
    <property type="component" value="Chromosome 4"/>
</dbReference>
<dbReference type="Gramene" id="OQU84941">
    <property type="protein sequence ID" value="OQU84941"/>
    <property type="gene ID" value="SORBI_3004G146150"/>
</dbReference>
<dbReference type="AlphaFoldDB" id="A0A1Z5RMY0"/>
<keyword evidence="2" id="KW-1185">Reference proteome</keyword>
<gene>
    <name evidence="1" type="ORF">SORBI_3004G146150</name>
</gene>
<accession>A0A1Z5RMY0</accession>
<organism evidence="1 2">
    <name type="scientific">Sorghum bicolor</name>
    <name type="common">Sorghum</name>
    <name type="synonym">Sorghum vulgare</name>
    <dbReference type="NCBI Taxonomy" id="4558"/>
    <lineage>
        <taxon>Eukaryota</taxon>
        <taxon>Viridiplantae</taxon>
        <taxon>Streptophyta</taxon>
        <taxon>Embryophyta</taxon>
        <taxon>Tracheophyta</taxon>
        <taxon>Spermatophyta</taxon>
        <taxon>Magnoliopsida</taxon>
        <taxon>Liliopsida</taxon>
        <taxon>Poales</taxon>
        <taxon>Poaceae</taxon>
        <taxon>PACMAD clade</taxon>
        <taxon>Panicoideae</taxon>
        <taxon>Andropogonodae</taxon>
        <taxon>Andropogoneae</taxon>
        <taxon>Sorghinae</taxon>
        <taxon>Sorghum</taxon>
    </lineage>
</organism>
<name>A0A1Z5RMY0_SORBI</name>
<dbReference type="EMBL" id="CM000763">
    <property type="protein sequence ID" value="OQU84941.1"/>
    <property type="molecule type" value="Genomic_DNA"/>
</dbReference>
<evidence type="ECO:0000313" key="2">
    <source>
        <dbReference type="Proteomes" id="UP000000768"/>
    </source>
</evidence>
<reference evidence="2" key="2">
    <citation type="journal article" date="2018" name="Plant J.">
        <title>The Sorghum bicolor reference genome: improved assembly, gene annotations, a transcriptome atlas, and signatures of genome organization.</title>
        <authorList>
            <person name="McCormick R.F."/>
            <person name="Truong S.K."/>
            <person name="Sreedasyam A."/>
            <person name="Jenkins J."/>
            <person name="Shu S."/>
            <person name="Sims D."/>
            <person name="Kennedy M."/>
            <person name="Amirebrahimi M."/>
            <person name="Weers B.D."/>
            <person name="McKinley B."/>
            <person name="Mattison A."/>
            <person name="Morishige D.T."/>
            <person name="Grimwood J."/>
            <person name="Schmutz J."/>
            <person name="Mullet J.E."/>
        </authorList>
    </citation>
    <scope>NUCLEOTIDE SEQUENCE [LARGE SCALE GENOMIC DNA]</scope>
    <source>
        <strain evidence="2">cv. BTx623</strain>
    </source>
</reference>
<protein>
    <submittedName>
        <fullName evidence="1">Uncharacterized protein</fullName>
    </submittedName>
</protein>
<sequence length="160" mass="17188">MNQSCGGAAPDLLCRHTSAPLGQNVVNGRERLVMPQRNNQQGDLLCRRSSGTLGENVAASRRRPAVLPCRRCRVAASLGRTSPRQEADLGENVAASGRRPAVLPCRRTARQNVAASGSRPAVLSRSSSGTWPRWERDLLRRGVVRGRGSGRRQKGSGGVL</sequence>
<dbReference type="InParanoid" id="A0A1Z5RMY0"/>
<evidence type="ECO:0000313" key="1">
    <source>
        <dbReference type="EMBL" id="OQU84941.1"/>
    </source>
</evidence>
<reference evidence="1 2" key="1">
    <citation type="journal article" date="2009" name="Nature">
        <title>The Sorghum bicolor genome and the diversification of grasses.</title>
        <authorList>
            <person name="Paterson A.H."/>
            <person name="Bowers J.E."/>
            <person name="Bruggmann R."/>
            <person name="Dubchak I."/>
            <person name="Grimwood J."/>
            <person name="Gundlach H."/>
            <person name="Haberer G."/>
            <person name="Hellsten U."/>
            <person name="Mitros T."/>
            <person name="Poliakov A."/>
            <person name="Schmutz J."/>
            <person name="Spannagl M."/>
            <person name="Tang H."/>
            <person name="Wang X."/>
            <person name="Wicker T."/>
            <person name="Bharti A.K."/>
            <person name="Chapman J."/>
            <person name="Feltus F.A."/>
            <person name="Gowik U."/>
            <person name="Grigoriev I.V."/>
            <person name="Lyons E."/>
            <person name="Maher C.A."/>
            <person name="Martis M."/>
            <person name="Narechania A."/>
            <person name="Otillar R.P."/>
            <person name="Penning B.W."/>
            <person name="Salamov A.A."/>
            <person name="Wang Y."/>
            <person name="Zhang L."/>
            <person name="Carpita N.C."/>
            <person name="Freeling M."/>
            <person name="Gingle A.R."/>
            <person name="Hash C.T."/>
            <person name="Keller B."/>
            <person name="Klein P."/>
            <person name="Kresovich S."/>
            <person name="McCann M.C."/>
            <person name="Ming R."/>
            <person name="Peterson D.G."/>
            <person name="Mehboob-ur-Rahman"/>
            <person name="Ware D."/>
            <person name="Westhoff P."/>
            <person name="Mayer K.F."/>
            <person name="Messing J."/>
            <person name="Rokhsar D.S."/>
        </authorList>
    </citation>
    <scope>NUCLEOTIDE SEQUENCE [LARGE SCALE GENOMIC DNA]</scope>
    <source>
        <strain evidence="2">cv. BTx623</strain>
    </source>
</reference>
<proteinExistence type="predicted"/>